<dbReference type="GO" id="GO:0006382">
    <property type="term" value="P:adenosine to inosine editing"/>
    <property type="evidence" value="ECO:0007669"/>
    <property type="project" value="TreeGrafter"/>
</dbReference>
<dbReference type="eggNOG" id="KOG2777">
    <property type="taxonomic scope" value="Eukaryota"/>
</dbReference>
<dbReference type="GO" id="GO:0006396">
    <property type="term" value="P:RNA processing"/>
    <property type="evidence" value="ECO:0007669"/>
    <property type="project" value="InterPro"/>
</dbReference>
<dbReference type="InterPro" id="IPR002466">
    <property type="entry name" value="A_deamin"/>
</dbReference>
<dbReference type="PANTHER" id="PTHR10910">
    <property type="entry name" value="EUKARYOTE SPECIFIC DSRNA BINDING PROTEIN"/>
    <property type="match status" value="1"/>
</dbReference>
<sequence length="235" mass="26401">METGNPETVFSHVHRCAALTSDTFDRLLAGDPQYWGCKNSVAAFILEREVMDTQQDCRESFELVALGTGDICYGGWLDFSGRRLHDMHGLVVARRALQRYLYKQLLLGCSVKEPADREKCIFQPSAEGGRLALKPKVFVHLYLSCTPTGASENFPNPAAEDRVFPSQICKAAMLRYFRQLVQQMNENALLALPTYHQAKTQAASYQSAKEQLFAHLITQGLGKWPEKHLVDNFTG</sequence>
<name>M7ALU5_CHEMY</name>
<dbReference type="PANTHER" id="PTHR10910:SF106">
    <property type="entry name" value="ADENOSINE DEAMINASE DOMAIN-CONTAINING PROTEIN 2"/>
    <property type="match status" value="1"/>
</dbReference>
<dbReference type="GO" id="GO:0005737">
    <property type="term" value="C:cytoplasm"/>
    <property type="evidence" value="ECO:0007669"/>
    <property type="project" value="TreeGrafter"/>
</dbReference>
<dbReference type="GO" id="GO:0003725">
    <property type="term" value="F:double-stranded RNA binding"/>
    <property type="evidence" value="ECO:0007669"/>
    <property type="project" value="TreeGrafter"/>
</dbReference>
<dbReference type="GO" id="GO:0003726">
    <property type="term" value="F:double-stranded RNA adenosine deaminase activity"/>
    <property type="evidence" value="ECO:0007669"/>
    <property type="project" value="TreeGrafter"/>
</dbReference>
<dbReference type="STRING" id="8469.M7ALU5"/>
<dbReference type="Proteomes" id="UP000031443">
    <property type="component" value="Unassembled WGS sequence"/>
</dbReference>
<dbReference type="AlphaFoldDB" id="M7ALU5"/>
<evidence type="ECO:0000259" key="1">
    <source>
        <dbReference type="PROSITE" id="PS50141"/>
    </source>
</evidence>
<organism evidence="2 3">
    <name type="scientific">Chelonia mydas</name>
    <name type="common">Green sea-turtle</name>
    <name type="synonym">Chelonia agassizi</name>
    <dbReference type="NCBI Taxonomy" id="8469"/>
    <lineage>
        <taxon>Eukaryota</taxon>
        <taxon>Metazoa</taxon>
        <taxon>Chordata</taxon>
        <taxon>Craniata</taxon>
        <taxon>Vertebrata</taxon>
        <taxon>Euteleostomi</taxon>
        <taxon>Archelosauria</taxon>
        <taxon>Testudinata</taxon>
        <taxon>Testudines</taxon>
        <taxon>Cryptodira</taxon>
        <taxon>Durocryptodira</taxon>
        <taxon>Americhelydia</taxon>
        <taxon>Chelonioidea</taxon>
        <taxon>Cheloniidae</taxon>
        <taxon>Chelonia</taxon>
    </lineage>
</organism>
<dbReference type="EMBL" id="KB582662">
    <property type="protein sequence ID" value="EMP26186.1"/>
    <property type="molecule type" value="Genomic_DNA"/>
</dbReference>
<proteinExistence type="predicted"/>
<feature type="domain" description="A to I editase" evidence="1">
    <location>
        <begin position="167"/>
        <end position="227"/>
    </location>
</feature>
<accession>M7ALU5</accession>
<dbReference type="Pfam" id="PF02137">
    <property type="entry name" value="A_deamin"/>
    <property type="match status" value="2"/>
</dbReference>
<feature type="domain" description="A to I editase" evidence="1">
    <location>
        <begin position="65"/>
        <end position="166"/>
    </location>
</feature>
<evidence type="ECO:0000313" key="2">
    <source>
        <dbReference type="EMBL" id="EMP26186.1"/>
    </source>
</evidence>
<keyword evidence="3" id="KW-1185">Reference proteome</keyword>
<dbReference type="SMART" id="SM00552">
    <property type="entry name" value="ADEAMc"/>
    <property type="match status" value="1"/>
</dbReference>
<protein>
    <submittedName>
        <fullName evidence="2">Adenosine deaminase domain-containing protein 2</fullName>
    </submittedName>
</protein>
<dbReference type="PROSITE" id="PS50141">
    <property type="entry name" value="A_DEAMIN_EDITASE"/>
    <property type="match status" value="2"/>
</dbReference>
<dbReference type="GO" id="GO:0008251">
    <property type="term" value="F:tRNA-specific adenosine deaminase activity"/>
    <property type="evidence" value="ECO:0007669"/>
    <property type="project" value="TreeGrafter"/>
</dbReference>
<dbReference type="GO" id="GO:0005730">
    <property type="term" value="C:nucleolus"/>
    <property type="evidence" value="ECO:0007669"/>
    <property type="project" value="TreeGrafter"/>
</dbReference>
<gene>
    <name evidence="2" type="ORF">UY3_16748</name>
</gene>
<evidence type="ECO:0000313" key="3">
    <source>
        <dbReference type="Proteomes" id="UP000031443"/>
    </source>
</evidence>
<reference evidence="3" key="1">
    <citation type="journal article" date="2013" name="Nat. Genet.">
        <title>The draft genomes of soft-shell turtle and green sea turtle yield insights into the development and evolution of the turtle-specific body plan.</title>
        <authorList>
            <person name="Wang Z."/>
            <person name="Pascual-Anaya J."/>
            <person name="Zadissa A."/>
            <person name="Li W."/>
            <person name="Niimura Y."/>
            <person name="Huang Z."/>
            <person name="Li C."/>
            <person name="White S."/>
            <person name="Xiong Z."/>
            <person name="Fang D."/>
            <person name="Wang B."/>
            <person name="Ming Y."/>
            <person name="Chen Y."/>
            <person name="Zheng Y."/>
            <person name="Kuraku S."/>
            <person name="Pignatelli M."/>
            <person name="Herrero J."/>
            <person name="Beal K."/>
            <person name="Nozawa M."/>
            <person name="Li Q."/>
            <person name="Wang J."/>
            <person name="Zhang H."/>
            <person name="Yu L."/>
            <person name="Shigenobu S."/>
            <person name="Wang J."/>
            <person name="Liu J."/>
            <person name="Flicek P."/>
            <person name="Searle S."/>
            <person name="Wang J."/>
            <person name="Kuratani S."/>
            <person name="Yin Y."/>
            <person name="Aken B."/>
            <person name="Zhang G."/>
            <person name="Irie N."/>
        </authorList>
    </citation>
    <scope>NUCLEOTIDE SEQUENCE [LARGE SCALE GENOMIC DNA]</scope>
</reference>